<dbReference type="PANTHER" id="PTHR46532:SF13">
    <property type="entry name" value="CYTOPLASMIC DYNEIN 1 HEAVY CHAIN 1"/>
    <property type="match status" value="1"/>
</dbReference>
<reference evidence="3 4" key="1">
    <citation type="submission" date="2021-06" db="EMBL/GenBank/DDBJ databases">
        <authorList>
            <person name="Kallberg Y."/>
            <person name="Tangrot J."/>
            <person name="Rosling A."/>
        </authorList>
    </citation>
    <scope>NUCLEOTIDE SEQUENCE [LARGE SCALE GENOMIC DNA]</scope>
    <source>
        <strain evidence="3 4">120-4 pot B 10/14</strain>
    </source>
</reference>
<dbReference type="Gene3D" id="3.40.50.300">
    <property type="entry name" value="P-loop containing nucleotide triphosphate hydrolases"/>
    <property type="match status" value="2"/>
</dbReference>
<evidence type="ECO:0000259" key="1">
    <source>
        <dbReference type="Pfam" id="PF12780"/>
    </source>
</evidence>
<dbReference type="PANTHER" id="PTHR46532">
    <property type="entry name" value="MALE FERTILITY FACTOR KL5"/>
    <property type="match status" value="1"/>
</dbReference>
<dbReference type="Pfam" id="PF12780">
    <property type="entry name" value="AAA_8"/>
    <property type="match status" value="1"/>
</dbReference>
<dbReference type="InterPro" id="IPR054354">
    <property type="entry name" value="DYNC2H1-like_lid"/>
</dbReference>
<evidence type="ECO:0000313" key="4">
    <source>
        <dbReference type="Proteomes" id="UP000789901"/>
    </source>
</evidence>
<dbReference type="Pfam" id="PF22597">
    <property type="entry name" value="DYN_lid"/>
    <property type="match status" value="1"/>
</dbReference>
<evidence type="ECO:0000313" key="3">
    <source>
        <dbReference type="EMBL" id="CAG8496321.1"/>
    </source>
</evidence>
<dbReference type="Gene3D" id="1.20.920.30">
    <property type="match status" value="1"/>
</dbReference>
<proteinExistence type="predicted"/>
<evidence type="ECO:0000259" key="2">
    <source>
        <dbReference type="Pfam" id="PF22597"/>
    </source>
</evidence>
<comment type="caution">
    <text evidence="3">The sequence shown here is derived from an EMBL/GenBank/DDBJ whole genome shotgun (WGS) entry which is preliminary data.</text>
</comment>
<dbReference type="Proteomes" id="UP000789901">
    <property type="component" value="Unassembled WGS sequence"/>
</dbReference>
<keyword evidence="4" id="KW-1185">Reference proteome</keyword>
<protein>
    <submittedName>
        <fullName evidence="3">21548_t:CDS:1</fullName>
    </submittedName>
</protein>
<dbReference type="Pfam" id="PF12775">
    <property type="entry name" value="AAA_7"/>
    <property type="match status" value="1"/>
</dbReference>
<dbReference type="CDD" id="cd00009">
    <property type="entry name" value="AAA"/>
    <property type="match status" value="1"/>
</dbReference>
<dbReference type="InterPro" id="IPR024317">
    <property type="entry name" value="Dynein_heavy_chain_D4_dom"/>
</dbReference>
<sequence length="381" mass="43924">MKVVSLNFSSITTPNSILKIFDQYCEYHKSTNGVILLPITVGYWIVIICNEINHPVTDQYDTQYIISFLRQLIEYGSYWRMSDKAWINWNEYIDYSDEIALNQIYGTFTRAMLKVIPLLKAYAESLTASIEFYLMFKKHFTTDIQAHYIILPIRGIFEAIKPMTLLNVEGLVHIWTHEALQLSQDHLVTEEEKKWSEALCHPILFSEWLSGCYISVEYGKLHDYINSYIKVFNKKLDIPLVLFDEFLNHILCIDCVFRQMQGHLLLMGVSGSGKTTLSRFVAWMNGLSVLKINVHSKYTKNNFDDNLRAILKRAGCNGEKICIIVDESSMLTPGFLECMNSLLINAEVPGLFEGDEYNSLIVSCKKNFHKDGLMLDSPEEL</sequence>
<dbReference type="SUPFAM" id="SSF52540">
    <property type="entry name" value="P-loop containing nucleoside triphosphate hydrolases"/>
    <property type="match status" value="1"/>
</dbReference>
<feature type="domain" description="Dynein 2 heavy chain 1 cytoplasmic ATPase lid" evidence="2">
    <location>
        <begin position="108"/>
        <end position="193"/>
    </location>
</feature>
<name>A0ABM8W0W2_GIGMA</name>
<dbReference type="InterPro" id="IPR027417">
    <property type="entry name" value="P-loop_NTPase"/>
</dbReference>
<accession>A0ABM8W0W2</accession>
<organism evidence="3 4">
    <name type="scientific">Gigaspora margarita</name>
    <dbReference type="NCBI Taxonomy" id="4874"/>
    <lineage>
        <taxon>Eukaryota</taxon>
        <taxon>Fungi</taxon>
        <taxon>Fungi incertae sedis</taxon>
        <taxon>Mucoromycota</taxon>
        <taxon>Glomeromycotina</taxon>
        <taxon>Glomeromycetes</taxon>
        <taxon>Diversisporales</taxon>
        <taxon>Gigasporaceae</taxon>
        <taxon>Gigaspora</taxon>
    </lineage>
</organism>
<feature type="non-terminal residue" evidence="3">
    <location>
        <position position="1"/>
    </location>
</feature>
<feature type="domain" description="Dynein heavy chain AAA module D4" evidence="1">
    <location>
        <begin position="238"/>
        <end position="373"/>
    </location>
</feature>
<gene>
    <name evidence="3" type="ORF">GMARGA_LOCUS1975</name>
</gene>
<dbReference type="InterPro" id="IPR026983">
    <property type="entry name" value="DHC"/>
</dbReference>
<dbReference type="EMBL" id="CAJVQB010000574">
    <property type="protein sequence ID" value="CAG8496321.1"/>
    <property type="molecule type" value="Genomic_DNA"/>
</dbReference>